<feature type="compositionally biased region" description="Basic and acidic residues" evidence="1">
    <location>
        <begin position="598"/>
        <end position="607"/>
    </location>
</feature>
<keyword evidence="4" id="KW-1185">Reference proteome</keyword>
<feature type="compositionally biased region" description="Polar residues" evidence="1">
    <location>
        <begin position="70"/>
        <end position="85"/>
    </location>
</feature>
<feature type="compositionally biased region" description="Acidic residues" evidence="1">
    <location>
        <begin position="977"/>
        <end position="1009"/>
    </location>
</feature>
<reference evidence="3 4" key="1">
    <citation type="submission" date="2016-05" db="EMBL/GenBank/DDBJ databases">
        <title>Genome sequencing reveals origins of a unique bacterial endosymbiosis in the earliest lineages of terrestrial Fungi.</title>
        <authorList>
            <consortium name="DOE Joint Genome Institute"/>
            <person name="Uehling J."/>
            <person name="Gryganskyi A."/>
            <person name="Hameed K."/>
            <person name="Tschaplinski T."/>
            <person name="Misztal P."/>
            <person name="Wu S."/>
            <person name="Desiro A."/>
            <person name="Vande Pol N."/>
            <person name="Du Z.-Y."/>
            <person name="Zienkiewicz A."/>
            <person name="Zienkiewicz K."/>
            <person name="Morin E."/>
            <person name="Tisserant E."/>
            <person name="Splivallo R."/>
            <person name="Hainaut M."/>
            <person name="Henrissat B."/>
            <person name="Ohm R."/>
            <person name="Kuo A."/>
            <person name="Yan J."/>
            <person name="Lipzen A."/>
            <person name="Nolan M."/>
            <person name="Labutti K."/>
            <person name="Barry K."/>
            <person name="Goldstein A."/>
            <person name="Labbe J."/>
            <person name="Schadt C."/>
            <person name="Tuskan G."/>
            <person name="Grigoriev I."/>
            <person name="Martin F."/>
            <person name="Vilgalys R."/>
            <person name="Bonito G."/>
        </authorList>
    </citation>
    <scope>NUCLEOTIDE SEQUENCE [LARGE SCALE GENOMIC DNA]</scope>
    <source>
        <strain evidence="3 4">AG-77</strain>
    </source>
</reference>
<feature type="compositionally biased region" description="Low complexity" evidence="1">
    <location>
        <begin position="86"/>
        <end position="102"/>
    </location>
</feature>
<feature type="compositionally biased region" description="Polar residues" evidence="1">
    <location>
        <begin position="214"/>
        <end position="229"/>
    </location>
</feature>
<evidence type="ECO:0000313" key="3">
    <source>
        <dbReference type="EMBL" id="OAQ23134.1"/>
    </source>
</evidence>
<organism evidence="3 4">
    <name type="scientific">Linnemannia elongata AG-77</name>
    <dbReference type="NCBI Taxonomy" id="1314771"/>
    <lineage>
        <taxon>Eukaryota</taxon>
        <taxon>Fungi</taxon>
        <taxon>Fungi incertae sedis</taxon>
        <taxon>Mucoromycota</taxon>
        <taxon>Mortierellomycotina</taxon>
        <taxon>Mortierellomycetes</taxon>
        <taxon>Mortierellales</taxon>
        <taxon>Mortierellaceae</taxon>
        <taxon>Linnemannia</taxon>
    </lineage>
</organism>
<evidence type="ECO:0000256" key="1">
    <source>
        <dbReference type="SAM" id="MobiDB-lite"/>
    </source>
</evidence>
<keyword evidence="2" id="KW-0472">Membrane</keyword>
<feature type="compositionally biased region" description="Basic and acidic residues" evidence="1">
    <location>
        <begin position="244"/>
        <end position="254"/>
    </location>
</feature>
<feature type="compositionally biased region" description="Basic residues" evidence="1">
    <location>
        <begin position="54"/>
        <end position="65"/>
    </location>
</feature>
<dbReference type="InterPro" id="IPR036305">
    <property type="entry name" value="RGS_sf"/>
</dbReference>
<feature type="region of interest" description="Disordered" evidence="1">
    <location>
        <begin position="365"/>
        <end position="402"/>
    </location>
</feature>
<name>A0A197JFE2_9FUNG</name>
<feature type="region of interest" description="Disordered" evidence="1">
    <location>
        <begin position="558"/>
        <end position="634"/>
    </location>
</feature>
<dbReference type="SUPFAM" id="SSF48097">
    <property type="entry name" value="Regulator of G-protein signaling, RGS"/>
    <property type="match status" value="1"/>
</dbReference>
<feature type="compositionally biased region" description="Low complexity" evidence="1">
    <location>
        <begin position="270"/>
        <end position="291"/>
    </location>
</feature>
<feature type="compositionally biased region" description="Basic and acidic residues" evidence="1">
    <location>
        <begin position="650"/>
        <end position="662"/>
    </location>
</feature>
<sequence>MDGAGFQGMPRFALTPAEEALVPRPHSSASQVATAVPSTYTRRGSSSAASSPLHSRHHHRPQYQHKHNDNSGNTNHPYSSQRHAGSSNSSPLGLSVSFSSHSLHNHHRHEQQPPSPSSPLAPSSTVGLPSDTDEQEYPQNPQDHHHPFVLSPLPVRPSTSQVPPPRRSFSLTPRSNRPVSPLASDNNQNSPTYPSSSSHAFVGRGSLDSYPHRGSTTHLSQSQQESWESTVRVDSPEPMTDSDDSYHASKDTPHKPRRSTSQGFFGSRRGSANANSNSNNKNTAKGSSGKSLELDRPKRNSQDSPEGASWPVKTKPTGQNDISDEERQEPRRSRSGWRPSLSLIRQESSSFNMPVLHQPRVYLQNDQRRVSDMASPDDPRPTAARRPRKRKRNGPSRKRKLKDHVGMYDHDFIDKHTLPDLFQVLEKRTRYPLSYDDFEAFLRRQRAVEYLNFWTDVTAHEQLCRTFDVSERRFKRELQLEDRAFARDRRRQTLDTALENGRFSPDPGTGRAGMLGQGQTNDVQGLNNSNLYITSRSSLQLPLNDHLSFPLETRRYGLQDSASPFPPMPPSLAQRRASEQRPMGAYNRLLTGAGGRRTSLEKSRYSLDEPPITEQEGGDSSASTPSVPRIRTRGSIDAFGNSRLVGRRPSATEDHIHHRPSERPAISSPLNPTRPTLPEHAAQAEIDQLTRAVEDSIHFGLGQSQTEIAAPVPQAFVQSLRIVEPVLERRPSVANFEGGHGPLLPPLAIRRSGESAYAPSLHSTVHDGRALLAQSFRTISVEDLEESVARIYRKYLIQLRTMSMAAEEEAAAATAASKNVHGNNPVETSIRNSLEKSFAPGWDGYAEQVISEWNEKWRRRDSNVRRAKRASARRSVPGRAAPDSRHDPDHDPTRTAGATTTSGGGVKTLGSSEKGPLDHDSQEDDSQDTEHAPNSSRRPKLKRETTGTGITAFLSRLLRTETTVVELPTLTINMTTVEEDYDYETDESDYEKDDEYDSDDEQEEDDEVETTQRRTTATKNVLQLEIKPPEPLFMRERNYEPSSPSNVTDENYTNTVNGSLAGDRAVSEAGTHDSAIPLQSLFTRPSIDTTRRPLAPMVSTDALTPVAVASPHTPIPSLAIAQGMATTSTATDVPQSSIAGSSNVAASAIAAAFYLPLECRQRIHSQVQQEGRTDAPHLFGPAKNFVVDVVLREHYYPLFLEYVKAQNLGLLHENHINNRIKHQGLICLGIALWAVVVALQLTLVMLAWGGWRSPWVWVVGIVGGYSGSIFLATGLTKFSPILGLFGKM</sequence>
<dbReference type="OrthoDB" id="5584247at2759"/>
<feature type="region of interest" description="Disordered" evidence="1">
    <location>
        <begin position="499"/>
        <end position="521"/>
    </location>
</feature>
<feature type="compositionally biased region" description="Basic and acidic residues" evidence="1">
    <location>
        <begin position="882"/>
        <end position="893"/>
    </location>
</feature>
<feature type="compositionally biased region" description="Low complexity" evidence="1">
    <location>
        <begin position="42"/>
        <end position="53"/>
    </location>
</feature>
<feature type="compositionally biased region" description="Polar residues" evidence="1">
    <location>
        <begin position="169"/>
        <end position="199"/>
    </location>
</feature>
<feature type="transmembrane region" description="Helical" evidence="2">
    <location>
        <begin position="1225"/>
        <end position="1249"/>
    </location>
</feature>
<feature type="region of interest" description="Disordered" evidence="1">
    <location>
        <begin position="646"/>
        <end position="677"/>
    </location>
</feature>
<keyword evidence="2" id="KW-1133">Transmembrane helix</keyword>
<dbReference type="Proteomes" id="UP000078512">
    <property type="component" value="Unassembled WGS sequence"/>
</dbReference>
<keyword evidence="2" id="KW-0812">Transmembrane</keyword>
<feature type="region of interest" description="Disordered" evidence="1">
    <location>
        <begin position="17"/>
        <end position="341"/>
    </location>
</feature>
<evidence type="ECO:0000313" key="4">
    <source>
        <dbReference type="Proteomes" id="UP000078512"/>
    </source>
</evidence>
<gene>
    <name evidence="3" type="ORF">K457DRAFT_25393</name>
</gene>
<evidence type="ECO:0000256" key="2">
    <source>
        <dbReference type="SAM" id="Phobius"/>
    </source>
</evidence>
<evidence type="ECO:0008006" key="5">
    <source>
        <dbReference type="Google" id="ProtNLM"/>
    </source>
</evidence>
<feature type="compositionally biased region" description="Polar residues" evidence="1">
    <location>
        <begin position="27"/>
        <end position="41"/>
    </location>
</feature>
<feature type="transmembrane region" description="Helical" evidence="2">
    <location>
        <begin position="1255"/>
        <end position="1278"/>
    </location>
</feature>
<accession>A0A197JFE2</accession>
<feature type="region of interest" description="Disordered" evidence="1">
    <location>
        <begin position="860"/>
        <end position="947"/>
    </location>
</feature>
<feature type="compositionally biased region" description="Basic and acidic residues" evidence="1">
    <location>
        <begin position="292"/>
        <end position="301"/>
    </location>
</feature>
<feature type="compositionally biased region" description="Basic residues" evidence="1">
    <location>
        <begin position="383"/>
        <end position="402"/>
    </location>
</feature>
<dbReference type="EMBL" id="KV442129">
    <property type="protein sequence ID" value="OAQ23134.1"/>
    <property type="molecule type" value="Genomic_DNA"/>
</dbReference>
<proteinExistence type="predicted"/>
<feature type="region of interest" description="Disordered" evidence="1">
    <location>
        <begin position="977"/>
        <end position="1014"/>
    </location>
</feature>
<protein>
    <recommendedName>
        <fullName evidence="5">RGS domain-containing protein</fullName>
    </recommendedName>
</protein>